<dbReference type="Pfam" id="PF00569">
    <property type="entry name" value="ZZ"/>
    <property type="match status" value="1"/>
</dbReference>
<accession>A0A165C8U8</accession>
<protein>
    <recommendedName>
        <fullName evidence="6">ZZ-type domain-containing protein</fullName>
    </recommendedName>
</protein>
<sequence>MCLSKVDVYSAQTPSPVEPLLGSSYSTPLSTEPLAASCERWASRAKTVQRRLFAWSETADADLHPHPHLYPDHSSAFPASSRYTQLHLKTMKNPKQTDDSLTLQAQQLAGATVVVEAKQADDPVSIPPLKAVLDDLDPAQIYRAANAVAVGLESVQASYPFVKVVAQVFSAVVDVEQGRRGNDRRVAAIMSQVTDMVRTLLELNKIHSSTSQNRLQAICVDVAHDISEFGRACDMYSKTSYLVKFVKATEWRAQFAHFAEVFAARKSEIAAALSLETSLKIEHIETKLNDILDLLRVSADAGHSAELEREVDKRGGVEACIADDAALEALSRIAHDSARGTISPSDTAALRQDINTPLELQLEANRNRVRSEDLQSRAATVLTGINVPHTVHSDTLENLLDGGQSVHDYYEENSVAINDASQALMQLSLDVALKGSVNILPVIQKVMGALDCVERVHPFIGVAVLAFKGVVAVEIKRRENDHRVDALFRQMTDMMKELFPLNELSPEIITAAGKRSLASGQIDDILKTMEKEIVSCGNSIHEYCESTKLAKFFKAFSWETTFTTFVTTFDGLKKAIKTALAIRTTLSVDHISSQMSHFETKLSAIVQLLKTPTPTERLLEVAAMKYGGRDSSQAKSPEAVRVLLAVAGDVIPDGSTGFSSLMEELVIPLEKLLEGSKRSYCQILEAQISDLRANLRATIKASEDHVLDVLRAGSAFQNVQDPHLRHLWKMHNWPLSVSTVQFMAALQDYFVESYRSSRHLLKPTDGNAEPSMQPLSSADEWCIRFLDSRFAPTLKESLDLDGNGFVNVRELNKQLSSRRFLPDWPILRRLSYVAAGWHIEMLQYRIMILHLFQSMVDFSDAVLPANRSVVCAFLDGPEIRWVLSLIAGLSDLDDGGSDKNLTSLVSEHMRLQQVRLTTALESVRFDTSSPDVVSQLSHSQNLEKCLIPVVFLLLRRYAQVIRGANLIVLDRRELGAASLRGLMSLADARKEQLAKHFRIRGYDPTIKFGSFAKGLYRYIWDTRSFGAVEQQLWGESPRVLDDSSLQTTAFSPGILHYRSPDPIALAYGSEWPQEMQGPSNAIGLRARFQAVVQSLLAQRRKEKSWDYLALRIRHMRRYAELGKYGALETLRPMNSPSFLSTSQAEEFQRLDMVLVPRDLAYCRARADVELRNTEVVHMQISCQGCRRSPIVGVRYDCLDCGEDTYHLCASCIHQPEVASPQVSHTHHNMVEFKREIPSIKARLVLQEARIALRLHIPHDLPTTGLVASVGVSSLECSECHCALPEGFYCCITCTNLNSTASSIFCVSCAAREDGLVHAKAHESKDHVLALIQSREAESVTGRPYTSSGGSITGSAEQRLDRLEGRMDNLERKMDRILELAQSITTGMHVMLSK</sequence>
<evidence type="ECO:0000313" key="7">
    <source>
        <dbReference type="EMBL" id="KZV82034.1"/>
    </source>
</evidence>
<dbReference type="SMART" id="SM00291">
    <property type="entry name" value="ZnF_ZZ"/>
    <property type="match status" value="1"/>
</dbReference>
<keyword evidence="1" id="KW-0479">Metal-binding</keyword>
<keyword evidence="2 4" id="KW-0863">Zinc-finger</keyword>
<reference evidence="7 8" key="1">
    <citation type="journal article" date="2016" name="Mol. Biol. Evol.">
        <title>Comparative Genomics of Early-Diverging Mushroom-Forming Fungi Provides Insights into the Origins of Lignocellulose Decay Capabilities.</title>
        <authorList>
            <person name="Nagy L.G."/>
            <person name="Riley R."/>
            <person name="Tritt A."/>
            <person name="Adam C."/>
            <person name="Daum C."/>
            <person name="Floudas D."/>
            <person name="Sun H."/>
            <person name="Yadav J.S."/>
            <person name="Pangilinan J."/>
            <person name="Larsson K.H."/>
            <person name="Matsuura K."/>
            <person name="Barry K."/>
            <person name="Labutti K."/>
            <person name="Kuo R."/>
            <person name="Ohm R.A."/>
            <person name="Bhattacharya S.S."/>
            <person name="Shirouzu T."/>
            <person name="Yoshinaga Y."/>
            <person name="Martin F.M."/>
            <person name="Grigoriev I.V."/>
            <person name="Hibbett D.S."/>
        </authorList>
    </citation>
    <scope>NUCLEOTIDE SEQUENCE [LARGE SCALE GENOMIC DNA]</scope>
    <source>
        <strain evidence="7 8">HHB12029</strain>
    </source>
</reference>
<evidence type="ECO:0000256" key="5">
    <source>
        <dbReference type="SAM" id="Coils"/>
    </source>
</evidence>
<feature type="domain" description="ZZ-type" evidence="6">
    <location>
        <begin position="1177"/>
        <end position="1237"/>
    </location>
</feature>
<evidence type="ECO:0000259" key="6">
    <source>
        <dbReference type="PROSITE" id="PS50135"/>
    </source>
</evidence>
<dbReference type="InterPro" id="IPR018247">
    <property type="entry name" value="EF_Hand_1_Ca_BS"/>
</dbReference>
<gene>
    <name evidence="7" type="ORF">EXIGLDRAFT_844101</name>
</gene>
<evidence type="ECO:0000256" key="1">
    <source>
        <dbReference type="ARBA" id="ARBA00022723"/>
    </source>
</evidence>
<dbReference type="PROSITE" id="PS00018">
    <property type="entry name" value="EF_HAND_1"/>
    <property type="match status" value="1"/>
</dbReference>
<keyword evidence="3" id="KW-0862">Zinc</keyword>
<organism evidence="7 8">
    <name type="scientific">Exidia glandulosa HHB12029</name>
    <dbReference type="NCBI Taxonomy" id="1314781"/>
    <lineage>
        <taxon>Eukaryota</taxon>
        <taxon>Fungi</taxon>
        <taxon>Dikarya</taxon>
        <taxon>Basidiomycota</taxon>
        <taxon>Agaricomycotina</taxon>
        <taxon>Agaricomycetes</taxon>
        <taxon>Auriculariales</taxon>
        <taxon>Exidiaceae</taxon>
        <taxon>Exidia</taxon>
    </lineage>
</organism>
<proteinExistence type="predicted"/>
<dbReference type="Proteomes" id="UP000077266">
    <property type="component" value="Unassembled WGS sequence"/>
</dbReference>
<dbReference type="EMBL" id="KV426350">
    <property type="protein sequence ID" value="KZV82034.1"/>
    <property type="molecule type" value="Genomic_DNA"/>
</dbReference>
<evidence type="ECO:0000256" key="3">
    <source>
        <dbReference type="ARBA" id="ARBA00022833"/>
    </source>
</evidence>
<dbReference type="InParanoid" id="A0A165C8U8"/>
<dbReference type="OrthoDB" id="2122982at2759"/>
<evidence type="ECO:0000256" key="4">
    <source>
        <dbReference type="PROSITE-ProRule" id="PRU00228"/>
    </source>
</evidence>
<dbReference type="PROSITE" id="PS50135">
    <property type="entry name" value="ZF_ZZ_2"/>
    <property type="match status" value="1"/>
</dbReference>
<keyword evidence="5" id="KW-0175">Coiled coil</keyword>
<evidence type="ECO:0000313" key="8">
    <source>
        <dbReference type="Proteomes" id="UP000077266"/>
    </source>
</evidence>
<dbReference type="InterPro" id="IPR043145">
    <property type="entry name" value="Znf_ZZ_sf"/>
</dbReference>
<dbReference type="SUPFAM" id="SSF57850">
    <property type="entry name" value="RING/U-box"/>
    <property type="match status" value="1"/>
</dbReference>
<dbReference type="STRING" id="1314781.A0A165C8U8"/>
<keyword evidence="8" id="KW-1185">Reference proteome</keyword>
<dbReference type="InterPro" id="IPR000433">
    <property type="entry name" value="Znf_ZZ"/>
</dbReference>
<feature type="coiled-coil region" evidence="5">
    <location>
        <begin position="1352"/>
        <end position="1379"/>
    </location>
</feature>
<evidence type="ECO:0000256" key="2">
    <source>
        <dbReference type="ARBA" id="ARBA00022771"/>
    </source>
</evidence>
<dbReference type="Gene3D" id="3.30.60.90">
    <property type="match status" value="1"/>
</dbReference>
<dbReference type="GO" id="GO:0008270">
    <property type="term" value="F:zinc ion binding"/>
    <property type="evidence" value="ECO:0007669"/>
    <property type="project" value="UniProtKB-KW"/>
</dbReference>
<name>A0A165C8U8_EXIGL</name>